<gene>
    <name evidence="5" type="ORF">NITMOv2_4368</name>
</gene>
<keyword evidence="2" id="KW-0547">Nucleotide-binding</keyword>
<dbReference type="InterPro" id="IPR036597">
    <property type="entry name" value="Fido-like_dom_sf"/>
</dbReference>
<proteinExistence type="predicted"/>
<dbReference type="PROSITE" id="PS51459">
    <property type="entry name" value="FIDO"/>
    <property type="match status" value="1"/>
</dbReference>
<dbReference type="Gene3D" id="1.10.10.10">
    <property type="entry name" value="Winged helix-like DNA-binding domain superfamily/Winged helix DNA-binding domain"/>
    <property type="match status" value="1"/>
</dbReference>
<dbReference type="Pfam" id="PF02661">
    <property type="entry name" value="Fic"/>
    <property type="match status" value="1"/>
</dbReference>
<feature type="domain" description="Fido" evidence="4">
    <location>
        <begin position="104"/>
        <end position="247"/>
    </location>
</feature>
<feature type="site" description="Important for autoinhibition of adenylyltransferase activity" evidence="3">
    <location>
        <position position="56"/>
    </location>
</feature>
<keyword evidence="6" id="KW-1185">Reference proteome</keyword>
<sequence length="334" mass="38010">MALHPTFTITAHLLTTIEEISAFREKILAATVQVPWIPTLQKDARIRNTHSSTAIEGNPLTLEQVRLLEEGHVLPTEPPRATREVLNYLAGLRYIEKHVAKKSITHKDVLKLHTIIAKGVMDQGKAGRYRDIQVYVGRYTPPSPDLVSGLMAKLLEWWNEQSSKWSPVVSSAIVHYQFEDIHPFADGNGRTGRALALWELYRRGFDTHHIFSVDEVYWENRPRYYEALAGVRRQGGDLSGWLEYSAEALHLTLEKVWDRIQHLTARAGPKKIVLRPKQEQLLRLLRDRKSLTPQEIRNGIGVSKQGAMDVLKPLLEAGLIQRVGTKKSGRYILS</sequence>
<dbReference type="PANTHER" id="PTHR13504">
    <property type="entry name" value="FIDO DOMAIN-CONTAINING PROTEIN DDB_G0283145"/>
    <property type="match status" value="1"/>
</dbReference>
<dbReference type="STRING" id="42253.NITMOv2_4368"/>
<dbReference type="PATRIC" id="fig|42253.5.peg.4311"/>
<dbReference type="GO" id="GO:0005524">
    <property type="term" value="F:ATP binding"/>
    <property type="evidence" value="ECO:0007669"/>
    <property type="project" value="UniProtKB-KW"/>
</dbReference>
<feature type="binding site" evidence="2">
    <location>
        <begin position="224"/>
        <end position="225"/>
    </location>
    <ligand>
        <name>ATP</name>
        <dbReference type="ChEBI" id="CHEBI:30616"/>
    </ligand>
</feature>
<reference evidence="5 6" key="1">
    <citation type="journal article" date="2015" name="Proc. Natl. Acad. Sci. U.S.A.">
        <title>Expanded metabolic versatility of ubiquitous nitrite-oxidizing bacteria from the genus Nitrospira.</title>
        <authorList>
            <person name="Koch H."/>
            <person name="Lucker S."/>
            <person name="Albertsen M."/>
            <person name="Kitzinger K."/>
            <person name="Herbold C."/>
            <person name="Spieck E."/>
            <person name="Nielsen P.H."/>
            <person name="Wagner M."/>
            <person name="Daims H."/>
        </authorList>
    </citation>
    <scope>NUCLEOTIDE SEQUENCE [LARGE SCALE GENOMIC DNA]</scope>
    <source>
        <strain evidence="5 6">NSP M-1</strain>
    </source>
</reference>
<dbReference type="InterPro" id="IPR003812">
    <property type="entry name" value="Fido"/>
</dbReference>
<protein>
    <recommendedName>
        <fullName evidence="4">Fido domain-containing protein</fullName>
    </recommendedName>
</protein>
<dbReference type="SUPFAM" id="SSF140931">
    <property type="entry name" value="Fic-like"/>
    <property type="match status" value="1"/>
</dbReference>
<dbReference type="RefSeq" id="WP_053381551.1">
    <property type="nucleotide sequence ID" value="NZ_CP011801.1"/>
</dbReference>
<evidence type="ECO:0000313" key="6">
    <source>
        <dbReference type="Proteomes" id="UP000069205"/>
    </source>
</evidence>
<evidence type="ECO:0000256" key="3">
    <source>
        <dbReference type="PIRSR" id="PIRSR640198-3"/>
    </source>
</evidence>
<dbReference type="InterPro" id="IPR036390">
    <property type="entry name" value="WH_DNA-bd_sf"/>
</dbReference>
<evidence type="ECO:0000313" key="5">
    <source>
        <dbReference type="EMBL" id="ALA60744.1"/>
    </source>
</evidence>
<dbReference type="KEGG" id="nmv:NITMOv2_4368"/>
<dbReference type="InterPro" id="IPR040198">
    <property type="entry name" value="Fido_containing"/>
</dbReference>
<dbReference type="SUPFAM" id="SSF46785">
    <property type="entry name" value="Winged helix' DNA-binding domain"/>
    <property type="match status" value="1"/>
</dbReference>
<dbReference type="AlphaFoldDB" id="A0A0K2GIP9"/>
<dbReference type="Gene3D" id="1.10.3290.10">
    <property type="entry name" value="Fido-like domain"/>
    <property type="match status" value="1"/>
</dbReference>
<feature type="binding site" evidence="2">
    <location>
        <begin position="186"/>
        <end position="193"/>
    </location>
    <ligand>
        <name>ATP</name>
        <dbReference type="ChEBI" id="CHEBI:30616"/>
    </ligand>
</feature>
<organism evidence="5 6">
    <name type="scientific">Nitrospira moscoviensis</name>
    <dbReference type="NCBI Taxonomy" id="42253"/>
    <lineage>
        <taxon>Bacteria</taxon>
        <taxon>Pseudomonadati</taxon>
        <taxon>Nitrospirota</taxon>
        <taxon>Nitrospiria</taxon>
        <taxon>Nitrospirales</taxon>
        <taxon>Nitrospiraceae</taxon>
        <taxon>Nitrospira</taxon>
    </lineage>
</organism>
<evidence type="ECO:0000256" key="1">
    <source>
        <dbReference type="PIRSR" id="PIRSR640198-1"/>
    </source>
</evidence>
<dbReference type="PANTHER" id="PTHR13504:SF38">
    <property type="entry name" value="FIDO DOMAIN-CONTAINING PROTEIN"/>
    <property type="match status" value="1"/>
</dbReference>
<evidence type="ECO:0000256" key="2">
    <source>
        <dbReference type="PIRSR" id="PIRSR640198-2"/>
    </source>
</evidence>
<dbReference type="Proteomes" id="UP000069205">
    <property type="component" value="Chromosome"/>
</dbReference>
<evidence type="ECO:0000259" key="4">
    <source>
        <dbReference type="PROSITE" id="PS51459"/>
    </source>
</evidence>
<dbReference type="OrthoDB" id="9813719at2"/>
<accession>A0A0K2GIP9</accession>
<feature type="active site" evidence="1">
    <location>
        <position position="182"/>
    </location>
</feature>
<keyword evidence="2" id="KW-0067">ATP-binding</keyword>
<dbReference type="EMBL" id="CP011801">
    <property type="protein sequence ID" value="ALA60744.1"/>
    <property type="molecule type" value="Genomic_DNA"/>
</dbReference>
<name>A0A0K2GIP9_NITMO</name>
<dbReference type="InterPro" id="IPR036388">
    <property type="entry name" value="WH-like_DNA-bd_sf"/>
</dbReference>